<dbReference type="InterPro" id="IPR029016">
    <property type="entry name" value="GAF-like_dom_sf"/>
</dbReference>
<evidence type="ECO:0000313" key="1">
    <source>
        <dbReference type="EMBL" id="MFC1410212.1"/>
    </source>
</evidence>
<dbReference type="NCBIfam" id="TIGR00229">
    <property type="entry name" value="sensory_box"/>
    <property type="match status" value="2"/>
</dbReference>
<dbReference type="SUPFAM" id="SSF55781">
    <property type="entry name" value="GAF domain-like"/>
    <property type="match status" value="2"/>
</dbReference>
<dbReference type="Gene3D" id="3.30.565.10">
    <property type="entry name" value="Histidine kinase-like ATPase, C-terminal domain"/>
    <property type="match status" value="1"/>
</dbReference>
<dbReference type="InterPro" id="IPR013656">
    <property type="entry name" value="PAS_4"/>
</dbReference>
<name>A0ABV6V9E2_9ACTN</name>
<sequence length="1046" mass="111956">MDSNEQRVDEADGGRTAASRDAHDGTLLAVPIATALIEGSGRILHWNADAELLLGYTADEAVGAFAVQLLATPEQRPGVLDLFGGIVAGQPWSGVFPVRHRDGHLVSLEFRTYPIAGPGGAPLVLAVASDVRALRRVEADLTVLDSFFSQSPVGMAVYDPDLRFVRLNSALAQINGVPVEEHLGRRTADVLPGINGAEIETVMQHVLESGEPVVDARSHGRTPGDPTQDRAWSASYFRLEEPSGRVLGVSSTIVEVTARFLAESRAARARDRLELLVDATSRIGTTLDLGQTARELAEAMVPRVADLSGVFVLDRLVAGHTSQTGETAETAETTETAEGAERVRQLALVSSDPGFDAPVTDLSAGAVYDVPADSPYAEAMATGRTVVVPAQSLPPLTPTVPSEHPQADLGLGSRAVRVTPLVARGMVLGMVVYSRRSDRDAFEWEDITLGDELASRAAVAIDNARLYLREHETLMALQQALRESGTAHTRLALLKDASTRIGTTLDLQRTAEELVEVVIPRFADFATVDLLESIVQGGEQEREQAPVPDDGRMLLRAMAVGEASGAGVTGAADQIGQTSWSAKLYAESLRSGRSILVPVVDEAAMHRITGHPERVQPGLDAGIHSYLMVPLLARGTVLGGAEFIRTNNPEPFGPADMALAEELVARAAVCFENARLYRRERDTALTLQRSLLPQEVHRTPGLEIAYRYLPSSVVSEVGGDWFDVVPLSCGRVALVVGDVMGHGIRAAATMGQLRTAARTLITMDLTPDRLLQRLDETASAIGEGQFATCVCAVFDPVDRSCSIASAGHPPPVVAEPDGSARLLDLPPGPPLGVGGVSFECVEFTLLEGSLLVLYTDGLVERRDRDLDVGLDLLSRTVAERRGSLEQSCDSVLAAMSAGDSDDDIAMIMARALPVHEDWIAGFPLSADIAVVRKAREFARATLADWGLSSLSEFTELLVSELVSNALLHGGAPTQLRLFRDRVLTVEVADTDTHPPSLNRATAEDEGGRGMHLVNELAHRWGSRATRHGKVVWLELELPLGFAHRVG</sequence>
<accession>A0ABV6V9E2</accession>
<organism evidence="1 2">
    <name type="scientific">Streptacidiphilus alkalitolerans</name>
    <dbReference type="NCBI Taxonomy" id="3342712"/>
    <lineage>
        <taxon>Bacteria</taxon>
        <taxon>Bacillati</taxon>
        <taxon>Actinomycetota</taxon>
        <taxon>Actinomycetes</taxon>
        <taxon>Kitasatosporales</taxon>
        <taxon>Streptomycetaceae</taxon>
        <taxon>Streptacidiphilus</taxon>
    </lineage>
</organism>
<dbReference type="InterPro" id="IPR036890">
    <property type="entry name" value="HATPase_C_sf"/>
</dbReference>
<gene>
    <name evidence="1" type="ORF">ACEZDG_13130</name>
</gene>
<dbReference type="CDD" id="cd16936">
    <property type="entry name" value="HATPase_RsbW-like"/>
    <property type="match status" value="1"/>
</dbReference>
<dbReference type="InterPro" id="IPR003018">
    <property type="entry name" value="GAF"/>
</dbReference>
<dbReference type="PANTHER" id="PTHR43156:SF2">
    <property type="entry name" value="STAGE II SPORULATION PROTEIN E"/>
    <property type="match status" value="1"/>
</dbReference>
<evidence type="ECO:0000313" key="2">
    <source>
        <dbReference type="Proteomes" id="UP001592582"/>
    </source>
</evidence>
<dbReference type="Proteomes" id="UP001592582">
    <property type="component" value="Unassembled WGS sequence"/>
</dbReference>
<dbReference type="SUPFAM" id="SSF55785">
    <property type="entry name" value="PYP-like sensor domain (PAS domain)"/>
    <property type="match status" value="2"/>
</dbReference>
<dbReference type="SMART" id="SM00065">
    <property type="entry name" value="GAF"/>
    <property type="match status" value="2"/>
</dbReference>
<dbReference type="PROSITE" id="PS50112">
    <property type="entry name" value="PAS"/>
    <property type="match status" value="2"/>
</dbReference>
<proteinExistence type="predicted"/>
<dbReference type="InterPro" id="IPR036457">
    <property type="entry name" value="PPM-type-like_dom_sf"/>
</dbReference>
<reference evidence="1 2" key="1">
    <citation type="submission" date="2024-09" db="EMBL/GenBank/DDBJ databases">
        <authorList>
            <person name="Lee S.D."/>
        </authorList>
    </citation>
    <scope>NUCLEOTIDE SEQUENCE [LARGE SCALE GENOMIC DNA]</scope>
    <source>
        <strain evidence="1 2">N1-1</strain>
    </source>
</reference>
<dbReference type="Pfam" id="PF08448">
    <property type="entry name" value="PAS_4"/>
    <property type="match status" value="2"/>
</dbReference>
<dbReference type="InterPro" id="IPR000014">
    <property type="entry name" value="PAS"/>
</dbReference>
<dbReference type="Gene3D" id="3.30.450.20">
    <property type="entry name" value="PAS domain"/>
    <property type="match status" value="2"/>
</dbReference>
<dbReference type="Pfam" id="PF13185">
    <property type="entry name" value="GAF_2"/>
    <property type="match status" value="1"/>
</dbReference>
<dbReference type="InterPro" id="IPR003594">
    <property type="entry name" value="HATPase_dom"/>
</dbReference>
<dbReference type="Gene3D" id="3.60.40.10">
    <property type="entry name" value="PPM-type phosphatase domain"/>
    <property type="match status" value="1"/>
</dbReference>
<dbReference type="SMART" id="SM00091">
    <property type="entry name" value="PAS"/>
    <property type="match status" value="2"/>
</dbReference>
<keyword evidence="2" id="KW-1185">Reference proteome</keyword>
<dbReference type="InterPro" id="IPR035965">
    <property type="entry name" value="PAS-like_dom_sf"/>
</dbReference>
<protein>
    <submittedName>
        <fullName evidence="1">SpoIIE family protein phosphatase</fullName>
    </submittedName>
</protein>
<dbReference type="PANTHER" id="PTHR43156">
    <property type="entry name" value="STAGE II SPORULATION PROTEIN E-RELATED"/>
    <property type="match status" value="1"/>
</dbReference>
<dbReference type="InterPro" id="IPR001932">
    <property type="entry name" value="PPM-type_phosphatase-like_dom"/>
</dbReference>
<dbReference type="SUPFAM" id="SSF81606">
    <property type="entry name" value="PP2C-like"/>
    <property type="match status" value="1"/>
</dbReference>
<dbReference type="Gene3D" id="3.30.450.40">
    <property type="match status" value="2"/>
</dbReference>
<comment type="caution">
    <text evidence="1">The sequence shown here is derived from an EMBL/GenBank/DDBJ whole genome shotgun (WGS) entry which is preliminary data.</text>
</comment>
<dbReference type="EMBL" id="JBHEZX010000005">
    <property type="protein sequence ID" value="MFC1410212.1"/>
    <property type="molecule type" value="Genomic_DNA"/>
</dbReference>
<dbReference type="Pfam" id="PF13581">
    <property type="entry name" value="HATPase_c_2"/>
    <property type="match status" value="1"/>
</dbReference>
<dbReference type="CDD" id="cd00130">
    <property type="entry name" value="PAS"/>
    <property type="match status" value="2"/>
</dbReference>
<dbReference type="Pfam" id="PF01590">
    <property type="entry name" value="GAF"/>
    <property type="match status" value="1"/>
</dbReference>
<dbReference type="Pfam" id="PF07228">
    <property type="entry name" value="SpoIIE"/>
    <property type="match status" value="1"/>
</dbReference>
<dbReference type="InterPro" id="IPR052016">
    <property type="entry name" value="Bact_Sigma-Reg"/>
</dbReference>
<dbReference type="SMART" id="SM00331">
    <property type="entry name" value="PP2C_SIG"/>
    <property type="match status" value="1"/>
</dbReference>